<feature type="transmembrane region" description="Helical" evidence="2">
    <location>
        <begin position="277"/>
        <end position="298"/>
    </location>
</feature>
<evidence type="ECO:0000313" key="3">
    <source>
        <dbReference type="EMBL" id="SNV36399.1"/>
    </source>
</evidence>
<proteinExistence type="predicted"/>
<feature type="compositionally biased region" description="Basic and acidic residues" evidence="1">
    <location>
        <begin position="1"/>
        <end position="11"/>
    </location>
</feature>
<evidence type="ECO:0008006" key="5">
    <source>
        <dbReference type="Google" id="ProtNLM"/>
    </source>
</evidence>
<feature type="region of interest" description="Disordered" evidence="1">
    <location>
        <begin position="301"/>
        <end position="339"/>
    </location>
</feature>
<evidence type="ECO:0000256" key="1">
    <source>
        <dbReference type="SAM" id="MobiDB-lite"/>
    </source>
</evidence>
<dbReference type="Proteomes" id="UP000215332">
    <property type="component" value="Chromosome 1"/>
</dbReference>
<organism evidence="3 4">
    <name type="scientific">Cutibacterium granulosum</name>
    <dbReference type="NCBI Taxonomy" id="33011"/>
    <lineage>
        <taxon>Bacteria</taxon>
        <taxon>Bacillati</taxon>
        <taxon>Actinomycetota</taxon>
        <taxon>Actinomycetes</taxon>
        <taxon>Propionibacteriales</taxon>
        <taxon>Propionibacteriaceae</taxon>
        <taxon>Cutibacterium</taxon>
    </lineage>
</organism>
<feature type="region of interest" description="Disordered" evidence="1">
    <location>
        <begin position="1"/>
        <end position="130"/>
    </location>
</feature>
<feature type="compositionally biased region" description="Low complexity" evidence="1">
    <location>
        <begin position="12"/>
        <end position="28"/>
    </location>
</feature>
<dbReference type="KEGG" id="cgrn:4412665_01358"/>
<dbReference type="RefSeq" id="WP_065860658.1">
    <property type="nucleotide sequence ID" value="NZ_LT906441.1"/>
</dbReference>
<reference evidence="3 4" key="1">
    <citation type="submission" date="2017-06" db="EMBL/GenBank/DDBJ databases">
        <authorList>
            <consortium name="Pathogen Informatics"/>
        </authorList>
    </citation>
    <scope>NUCLEOTIDE SEQUENCE [LARGE SCALE GENOMIC DNA]</scope>
    <source>
        <strain evidence="3 4">NCTC11865</strain>
    </source>
</reference>
<keyword evidence="2" id="KW-0812">Transmembrane</keyword>
<dbReference type="AlphaFoldDB" id="A0A239WQ75"/>
<feature type="compositionally biased region" description="Basic and acidic residues" evidence="1">
    <location>
        <begin position="330"/>
        <end position="339"/>
    </location>
</feature>
<keyword evidence="2" id="KW-0472">Membrane</keyword>
<feature type="compositionally biased region" description="Basic and acidic residues" evidence="1">
    <location>
        <begin position="29"/>
        <end position="44"/>
    </location>
</feature>
<sequence>MSSSHDSKDDLTAAASNGPTAAASNGSATHRDGDRQPSSRETRVGDSQVGSGGAAAADETVGRGHASGTLTSGDGEPRTTEESTSAEPTGAGTATTRSTDPRSPVTGVQGRQEHHAGTDRQEQVTDPRPGVWARVRDLPEERPGRAVVLCLAAAVIAGVVCALIWHACVHLPIYQVDDKGYATTSERGLTAIFSIDSTFALIGMVVGVGCGFLSWWALHHRGVVVLVPTIATALVSATVCWAVGTLMGPHDFSDRVAAASPGDEVPVDFRLHTWTSLLVWVLGALIVTLILAVVHTVGDQRSASTGQSDPHEVEQGHRGRSDEGSGQQGSDRDVTHPTT</sequence>
<protein>
    <recommendedName>
        <fullName evidence="5">DUF2567 domain-containing protein</fullName>
    </recommendedName>
</protein>
<feature type="transmembrane region" description="Helical" evidence="2">
    <location>
        <begin position="146"/>
        <end position="173"/>
    </location>
</feature>
<feature type="compositionally biased region" description="Basic and acidic residues" evidence="1">
    <location>
        <begin position="309"/>
        <end position="323"/>
    </location>
</feature>
<dbReference type="EMBL" id="LT906441">
    <property type="protein sequence ID" value="SNV36399.1"/>
    <property type="molecule type" value="Genomic_DNA"/>
</dbReference>
<keyword evidence="2" id="KW-1133">Transmembrane helix</keyword>
<name>A0A239WQ75_9ACTN</name>
<feature type="transmembrane region" description="Helical" evidence="2">
    <location>
        <begin position="193"/>
        <end position="216"/>
    </location>
</feature>
<evidence type="ECO:0000313" key="4">
    <source>
        <dbReference type="Proteomes" id="UP000215332"/>
    </source>
</evidence>
<feature type="compositionally biased region" description="Basic and acidic residues" evidence="1">
    <location>
        <begin position="111"/>
        <end position="125"/>
    </location>
</feature>
<feature type="transmembrane region" description="Helical" evidence="2">
    <location>
        <begin position="223"/>
        <end position="244"/>
    </location>
</feature>
<gene>
    <name evidence="3" type="ORF">SAMEA4412665_01358</name>
</gene>
<accession>A0A239WQ75</accession>
<feature type="compositionally biased region" description="Polar residues" evidence="1">
    <location>
        <begin position="82"/>
        <end position="98"/>
    </location>
</feature>
<evidence type="ECO:0000256" key="2">
    <source>
        <dbReference type="SAM" id="Phobius"/>
    </source>
</evidence>